<accession>A0A7S8IEA1</accession>
<protein>
    <submittedName>
        <fullName evidence="1">Uncharacterized protein</fullName>
    </submittedName>
</protein>
<organism evidence="1 2">
    <name type="scientific">Phototrophicus methaneseepsis</name>
    <dbReference type="NCBI Taxonomy" id="2710758"/>
    <lineage>
        <taxon>Bacteria</taxon>
        <taxon>Bacillati</taxon>
        <taxon>Chloroflexota</taxon>
        <taxon>Candidatus Thermofontia</taxon>
        <taxon>Phototrophicales</taxon>
        <taxon>Phototrophicaceae</taxon>
        <taxon>Phototrophicus</taxon>
    </lineage>
</organism>
<dbReference type="RefSeq" id="WP_195171512.1">
    <property type="nucleotide sequence ID" value="NZ_CP062983.1"/>
</dbReference>
<keyword evidence="2" id="KW-1185">Reference proteome</keyword>
<dbReference type="AlphaFoldDB" id="A0A7S8IEA1"/>
<name>A0A7S8IEA1_9CHLR</name>
<evidence type="ECO:0000313" key="1">
    <source>
        <dbReference type="EMBL" id="QPC83445.1"/>
    </source>
</evidence>
<dbReference type="KEGG" id="pmet:G4Y79_03425"/>
<gene>
    <name evidence="1" type="ORF">G4Y79_03425</name>
</gene>
<proteinExistence type="predicted"/>
<dbReference type="Proteomes" id="UP000594468">
    <property type="component" value="Chromosome"/>
</dbReference>
<dbReference type="EMBL" id="CP062983">
    <property type="protein sequence ID" value="QPC83445.1"/>
    <property type="molecule type" value="Genomic_DNA"/>
</dbReference>
<reference evidence="1 2" key="1">
    <citation type="submission" date="2020-02" db="EMBL/GenBank/DDBJ databases">
        <authorList>
            <person name="Zheng R.K."/>
            <person name="Sun C.M."/>
        </authorList>
    </citation>
    <scope>NUCLEOTIDE SEQUENCE [LARGE SCALE GENOMIC DNA]</scope>
    <source>
        <strain evidence="2">rifampicinis</strain>
    </source>
</reference>
<evidence type="ECO:0000313" key="2">
    <source>
        <dbReference type="Proteomes" id="UP000594468"/>
    </source>
</evidence>
<sequence length="148" mass="16659">MIVFTGLVVVEKQQLALDLAQHALEQGQRVAIIDHMAYRRFPEEALPHVAYHRLEGELDDQLLPLLDAIDADRVFLLVSETTPPDVLFAQLDALQANRPIVQVQTLALINTRTCDCFPHLREQLEMYADVVVNLPVQLADVLQQVTLA</sequence>